<keyword evidence="2" id="KW-1185">Reference proteome</keyword>
<sequence length="75" mass="8176">MSESADAAGEVLPIGHGHCEQVASGCCTIAVVKLLSGFGKKPEQQRRPGEPGRREHLPQCLCKLMVWRRWFSASG</sequence>
<reference evidence="1 2" key="1">
    <citation type="submission" date="2024-09" db="EMBL/GenBank/DDBJ databases">
        <title>The Natural Products Discovery Center: Release of the First 8490 Sequenced Strains for Exploring Actinobacteria Biosynthetic Diversity.</title>
        <authorList>
            <person name="Kalkreuter E."/>
            <person name="Kautsar S.A."/>
            <person name="Yang D."/>
            <person name="Bader C.D."/>
            <person name="Teijaro C.N."/>
            <person name="Fluegel L."/>
            <person name="Davis C.M."/>
            <person name="Simpson J.R."/>
            <person name="Lauterbach L."/>
            <person name="Steele A.D."/>
            <person name="Gui C."/>
            <person name="Meng S."/>
            <person name="Li G."/>
            <person name="Viehrig K."/>
            <person name="Ye F."/>
            <person name="Su P."/>
            <person name="Kiefer A.F."/>
            <person name="Nichols A."/>
            <person name="Cepeda A.J."/>
            <person name="Yan W."/>
            <person name="Fan B."/>
            <person name="Jiang Y."/>
            <person name="Adhikari A."/>
            <person name="Zheng C.-J."/>
            <person name="Schuster L."/>
            <person name="Cowan T.M."/>
            <person name="Smanski M.J."/>
            <person name="Chevrette M.G."/>
            <person name="De Carvalho L.P.S."/>
            <person name="Shen B."/>
        </authorList>
    </citation>
    <scope>NUCLEOTIDE SEQUENCE [LARGE SCALE GENOMIC DNA]</scope>
    <source>
        <strain evidence="1 2">NPDC056472</strain>
    </source>
</reference>
<gene>
    <name evidence="1" type="ORF">ACFQ63_04105</name>
</gene>
<evidence type="ECO:0000313" key="2">
    <source>
        <dbReference type="Proteomes" id="UP001600424"/>
    </source>
</evidence>
<protein>
    <submittedName>
        <fullName evidence="1">Uncharacterized protein</fullName>
    </submittedName>
</protein>
<organism evidence="1 2">
    <name type="scientific">Streptomyces wedmorensis</name>
    <dbReference type="NCBI Taxonomy" id="43759"/>
    <lineage>
        <taxon>Bacteria</taxon>
        <taxon>Bacillati</taxon>
        <taxon>Actinomycetota</taxon>
        <taxon>Actinomycetes</taxon>
        <taxon>Kitasatosporales</taxon>
        <taxon>Streptomycetaceae</taxon>
        <taxon>Streptomyces</taxon>
    </lineage>
</organism>
<accession>A0ABW6IMP8</accession>
<dbReference type="RefSeq" id="WP_386252876.1">
    <property type="nucleotide sequence ID" value="NZ_JBHTRV010000002.1"/>
</dbReference>
<name>A0ABW6IMP8_STRWE</name>
<dbReference type="EMBL" id="JBHTRV010000002">
    <property type="protein sequence ID" value="MFE5978878.1"/>
    <property type="molecule type" value="Genomic_DNA"/>
</dbReference>
<evidence type="ECO:0000313" key="1">
    <source>
        <dbReference type="EMBL" id="MFE5978878.1"/>
    </source>
</evidence>
<comment type="caution">
    <text evidence="1">The sequence shown here is derived from an EMBL/GenBank/DDBJ whole genome shotgun (WGS) entry which is preliminary data.</text>
</comment>
<proteinExistence type="predicted"/>
<dbReference type="Proteomes" id="UP001600424">
    <property type="component" value="Unassembled WGS sequence"/>
</dbReference>